<reference evidence="1 2" key="1">
    <citation type="journal article" date="2014" name="Genome Announc.">
        <title>Complete Genome Sequence of Pseudomonas sp. Strain TKP, Isolated from a gamma-Hexachlorocyclohexane-Degrading Mixed Culture.</title>
        <authorList>
            <person name="Ohtsubo Y."/>
            <person name="Kishida K."/>
            <person name="Sato T."/>
            <person name="Tabata M."/>
            <person name="Kawasumi T."/>
            <person name="Ogura Y."/>
            <person name="Hayashi T."/>
            <person name="Tsuda M."/>
            <person name="Nagata Y."/>
        </authorList>
    </citation>
    <scope>NUCLEOTIDE SEQUENCE [LARGE SCALE GENOMIC DNA]</scope>
    <source>
        <strain evidence="1 2">TKP</strain>
    </source>
</reference>
<proteinExistence type="predicted"/>
<sequence length="42" mass="4919">MMLTTSAKHVHIIEGGMVMCQAERDISRRAKKVQVDRRSYRE</sequence>
<evidence type="ECO:0000313" key="2">
    <source>
        <dbReference type="Proteomes" id="UP000018725"/>
    </source>
</evidence>
<organism evidence="1 2">
    <name type="scientific">Pseudomonas gorinensis</name>
    <dbReference type="NCBI Taxonomy" id="3240790"/>
    <lineage>
        <taxon>Bacteria</taxon>
        <taxon>Pseudomonadati</taxon>
        <taxon>Pseudomonadota</taxon>
        <taxon>Gammaproteobacteria</taxon>
        <taxon>Pseudomonadales</taxon>
        <taxon>Pseudomonadaceae</taxon>
        <taxon>Pseudomonas</taxon>
    </lineage>
</organism>
<dbReference type="Proteomes" id="UP000018725">
    <property type="component" value="Chromosome"/>
</dbReference>
<keyword evidence="2" id="KW-1185">Reference proteome</keyword>
<accession>A0ACA7P0Y4</accession>
<evidence type="ECO:0000313" key="1">
    <source>
        <dbReference type="EMBL" id="AHC33534.1"/>
    </source>
</evidence>
<name>A0ACA7P0Y4_9PSED</name>
<gene>
    <name evidence="1" type="ORF">U771_04915</name>
</gene>
<protein>
    <submittedName>
        <fullName evidence="1">Uncharacterized protein</fullName>
    </submittedName>
</protein>
<dbReference type="EMBL" id="CP006852">
    <property type="protein sequence ID" value="AHC33534.1"/>
    <property type="molecule type" value="Genomic_DNA"/>
</dbReference>